<proteinExistence type="inferred from homology"/>
<dbReference type="InterPro" id="IPR006321">
    <property type="entry name" value="PilT/PilU"/>
</dbReference>
<dbReference type="InterPro" id="IPR050921">
    <property type="entry name" value="T4SS_GSP_E_ATPase"/>
</dbReference>
<dbReference type="EMBL" id="MHNL01000011">
    <property type="protein sequence ID" value="OGZ44913.1"/>
    <property type="molecule type" value="Genomic_DNA"/>
</dbReference>
<sequence length="355" mass="40001">MDYTRELDELILNVARESASDLHITVGRHPTLRVSGQLIPLVDKPVLTPEMTEGLVFAMLTKEQRDEFVKQKELDFSYPFKDKLRFRVNAFYQRGFIGAALRLINVKIKTIEDLNLPLDLIEFARREQGFFLVVGPAGHGKSTTLASLVDMINHERSEHIVTVEDPVEYLFIQDRSIVDQREVRIDTHDFHGALRSMFREDVNVAMIGEMRDPETISAAVTAAETGHLVFSSLHTNSASQTIDRVIDSFPAAQQSQIRSQLASTLLGVFSQRLLPRVSGGLIPAYELMIANAAVRNLIRENKVHEVDLVIDTSYGEGMMSLNRSLLDLLRKGEITMETAMSYSLNPGEFKVLSRE</sequence>
<protein>
    <submittedName>
        <fullName evidence="3">Type IV pili twitching motility protein PilT</fullName>
    </submittedName>
</protein>
<dbReference type="PANTHER" id="PTHR30486">
    <property type="entry name" value="TWITCHING MOTILITY PROTEIN PILT"/>
    <property type="match status" value="1"/>
</dbReference>
<dbReference type="AlphaFoldDB" id="A0A1G2G3U3"/>
<dbReference type="STRING" id="1802115.A2756_03510"/>
<accession>A0A1G2G3U3</accession>
<dbReference type="Pfam" id="PF00437">
    <property type="entry name" value="T2SSE"/>
    <property type="match status" value="1"/>
</dbReference>
<dbReference type="Gene3D" id="3.40.50.300">
    <property type="entry name" value="P-loop containing nucleotide triphosphate hydrolases"/>
    <property type="match status" value="1"/>
</dbReference>
<dbReference type="Gene3D" id="3.30.450.90">
    <property type="match status" value="1"/>
</dbReference>
<dbReference type="NCBIfam" id="TIGR01420">
    <property type="entry name" value="pilT_fam"/>
    <property type="match status" value="1"/>
</dbReference>
<dbReference type="InterPro" id="IPR001482">
    <property type="entry name" value="T2SS/T4SS_dom"/>
</dbReference>
<dbReference type="GO" id="GO:0005524">
    <property type="term" value="F:ATP binding"/>
    <property type="evidence" value="ECO:0007669"/>
    <property type="project" value="InterPro"/>
</dbReference>
<dbReference type="GO" id="GO:0016887">
    <property type="term" value="F:ATP hydrolysis activity"/>
    <property type="evidence" value="ECO:0007669"/>
    <property type="project" value="InterPro"/>
</dbReference>
<reference evidence="3 4" key="1">
    <citation type="journal article" date="2016" name="Nat. Commun.">
        <title>Thousands of microbial genomes shed light on interconnected biogeochemical processes in an aquifer system.</title>
        <authorList>
            <person name="Anantharaman K."/>
            <person name="Brown C.T."/>
            <person name="Hug L.A."/>
            <person name="Sharon I."/>
            <person name="Castelle C.J."/>
            <person name="Probst A.J."/>
            <person name="Thomas B.C."/>
            <person name="Singh A."/>
            <person name="Wilkins M.J."/>
            <person name="Karaoz U."/>
            <person name="Brodie E.L."/>
            <person name="Williams K.H."/>
            <person name="Hubbard S.S."/>
            <person name="Banfield J.F."/>
        </authorList>
    </citation>
    <scope>NUCLEOTIDE SEQUENCE [LARGE SCALE GENOMIC DNA]</scope>
</reference>
<evidence type="ECO:0000313" key="4">
    <source>
        <dbReference type="Proteomes" id="UP000177785"/>
    </source>
</evidence>
<comment type="similarity">
    <text evidence="1">Belongs to the GSP E family.</text>
</comment>
<name>A0A1G2G3U3_9BACT</name>
<organism evidence="3 4">
    <name type="scientific">Candidatus Ryanbacteria bacterium RIFCSPHIGHO2_01_FULL_48_27</name>
    <dbReference type="NCBI Taxonomy" id="1802115"/>
    <lineage>
        <taxon>Bacteria</taxon>
        <taxon>Candidatus Ryaniibacteriota</taxon>
    </lineage>
</organism>
<evidence type="ECO:0000313" key="3">
    <source>
        <dbReference type="EMBL" id="OGZ44913.1"/>
    </source>
</evidence>
<evidence type="ECO:0000256" key="1">
    <source>
        <dbReference type="ARBA" id="ARBA00006611"/>
    </source>
</evidence>
<dbReference type="PANTHER" id="PTHR30486:SF16">
    <property type="entry name" value="TWITCHING MOTILITY PROTEIN PILT"/>
    <property type="match status" value="1"/>
</dbReference>
<dbReference type="InterPro" id="IPR027417">
    <property type="entry name" value="P-loop_NTPase"/>
</dbReference>
<dbReference type="SUPFAM" id="SSF52540">
    <property type="entry name" value="P-loop containing nucleoside triphosphate hydrolases"/>
    <property type="match status" value="1"/>
</dbReference>
<dbReference type="CDD" id="cd01131">
    <property type="entry name" value="PilT"/>
    <property type="match status" value="1"/>
</dbReference>
<evidence type="ECO:0000259" key="2">
    <source>
        <dbReference type="Pfam" id="PF00437"/>
    </source>
</evidence>
<feature type="domain" description="Bacterial type II secretion system protein E" evidence="2">
    <location>
        <begin position="7"/>
        <end position="276"/>
    </location>
</feature>
<dbReference type="Proteomes" id="UP000177785">
    <property type="component" value="Unassembled WGS sequence"/>
</dbReference>
<gene>
    <name evidence="3" type="ORF">A2756_03510</name>
</gene>
<comment type="caution">
    <text evidence="3">The sequence shown here is derived from an EMBL/GenBank/DDBJ whole genome shotgun (WGS) entry which is preliminary data.</text>
</comment>